<feature type="compositionally biased region" description="Low complexity" evidence="1">
    <location>
        <begin position="193"/>
        <end position="211"/>
    </location>
</feature>
<accession>A0A9P6T5S7</accession>
<feature type="compositionally biased region" description="Basic residues" evidence="1">
    <location>
        <begin position="486"/>
        <end position="495"/>
    </location>
</feature>
<dbReference type="Proteomes" id="UP000703661">
    <property type="component" value="Unassembled WGS sequence"/>
</dbReference>
<feature type="region of interest" description="Disordered" evidence="1">
    <location>
        <begin position="1"/>
        <end position="165"/>
    </location>
</feature>
<feature type="compositionally biased region" description="Polar residues" evidence="1">
    <location>
        <begin position="834"/>
        <end position="844"/>
    </location>
</feature>
<feature type="compositionally biased region" description="Low complexity" evidence="1">
    <location>
        <begin position="573"/>
        <end position="583"/>
    </location>
</feature>
<feature type="compositionally biased region" description="Polar residues" evidence="1">
    <location>
        <begin position="1"/>
        <end position="16"/>
    </location>
</feature>
<protein>
    <submittedName>
        <fullName evidence="2">Uncharacterized protein</fullName>
    </submittedName>
</protein>
<sequence>MSSNGQSDTPMTQPTTKKISSIKSESENDMPSSERNGHNDSAGQSSTQIGDLDDHMDYTDETPVHPFAQAPQSSTALADSDSLIASQAHTPYMSSMQPQQHQQLLKLKTEHGFSSAPSPVNTPDIIMTNDETEGPSSVEPNRRQSSEASMGSTEPAEGDDQQQGRLAADTAMQGGRALTPNITATPTSSQIDAPSTAASSAPSSRRPSLRTMPATLPRSALQEETIALFKQYRNLIPCAKCFCRNTIQRDGMSDGNLRFKCRPPVSMSLICNKSYSESKIRNMIAGVVYGNSLPDSNTSASTGSGDNVLALAPPPMKSSRRGSKVDNSKSPRIGSEISPERLQQRLQQEDIQGRDQIHDERDPEEAHSTHPMDPMDARRPSQSHLPPHMQQQGSSSRRGSVQQHYQQDVRRPSLVGDESMMMDYDDQGPQMPPSHSSHLQVPGTPPMEGEDPRFYRSRNSYSHQSRAVTPTGPAQQPPPQQAGGRQLHKLHHSHSHPNIGQLRQQQYLEQQEHQREHRGSVSGMGYPSQQRATPRQIVRRDSSQYMSGPERRSSHPSPVLNASGSKYTAEAHSPVLSSSPRSSPGRESAHHNQAKGPSTHDSVLSMPTLRLSSRYDESYFQRRMSQPHPGHAYGMPPPLPSPLSHSYDRRPSEVEEYPQMHREKYERLNANTMLTPSSALGSSRQQQQKGRPHYPSGSPSGGLHPLDGDGVDEASSRQPLTPPMKSSYPPSLASASAVSSPWIGSNGGHGSTSQNATTPQFSHSVPMGNQARPSLRHHYSSSSLYYQSPRPDDRDRFERDHERDMSPEYQEVDADGRPNARMRPQGVKRKSLGQPLSRSNSNQNLYSTNAQHYHHHHQNQHLRGNADHYSQRDLNEAMPRSSIKLTCYPKNNGNNNDAPLSPTSRTLDTSDALALQLEQTSKLVIEIRQPRSLQSYTSAASLNDREKSIHRSSSHPNLSLARSSSSILGHRRSPSIDQSECEGSSSKKRRSDSDSVPSGGNSNGGDQGSASSDSSPVAEVAPSNGGSAVQVFGIDYISKSDRAKDTVGLGLSTSPLTSSPTMEALQVAKGSSYVVLEDQKEMGIDYSLFTRVETAGWRILIPPNVVASFRSEDFGLMLKPKGMEELDDGEESEEQSLEVGKKSVSEFENQSLEQRQLQRDVEKDEDEEDVNVEGVRRIALRDDDKNEPRTALAAEGVKSMVLRQSIQDDDQEMQEMSASTSAATVECKSAVVKTVGPAQNAGQEQGDVEMDKEQDELLDDE</sequence>
<feature type="compositionally biased region" description="Low complexity" evidence="1">
    <location>
        <begin position="97"/>
        <end position="106"/>
    </location>
</feature>
<feature type="region of interest" description="Disordered" evidence="1">
    <location>
        <begin position="624"/>
        <end position="656"/>
    </location>
</feature>
<feature type="region of interest" description="Disordered" evidence="1">
    <location>
        <begin position="177"/>
        <end position="216"/>
    </location>
</feature>
<feature type="region of interest" description="Disordered" evidence="1">
    <location>
        <begin position="1139"/>
        <end position="1171"/>
    </location>
</feature>
<feature type="region of interest" description="Disordered" evidence="1">
    <location>
        <begin position="675"/>
        <end position="844"/>
    </location>
</feature>
<reference evidence="2" key="1">
    <citation type="journal article" date="2020" name="Fungal Divers.">
        <title>Resolving the Mortierellaceae phylogeny through synthesis of multi-gene phylogenetics and phylogenomics.</title>
        <authorList>
            <person name="Vandepol N."/>
            <person name="Liber J."/>
            <person name="Desiro A."/>
            <person name="Na H."/>
            <person name="Kennedy M."/>
            <person name="Barry K."/>
            <person name="Grigoriev I.V."/>
            <person name="Miller A.N."/>
            <person name="O'Donnell K."/>
            <person name="Stajich J.E."/>
            <person name="Bonito G."/>
        </authorList>
    </citation>
    <scope>NUCLEOTIDE SEQUENCE</scope>
    <source>
        <strain evidence="2">NRRL 2769</strain>
    </source>
</reference>
<feature type="compositionally biased region" description="Basic and acidic residues" evidence="1">
    <location>
        <begin position="510"/>
        <end position="519"/>
    </location>
</feature>
<feature type="compositionally biased region" description="Basic and acidic residues" evidence="1">
    <location>
        <begin position="338"/>
        <end position="379"/>
    </location>
</feature>
<feature type="compositionally biased region" description="Polar residues" evidence="1">
    <location>
        <begin position="180"/>
        <end position="192"/>
    </location>
</feature>
<feature type="compositionally biased region" description="Acidic residues" evidence="1">
    <location>
        <begin position="1246"/>
        <end position="1261"/>
    </location>
</feature>
<name>A0A9P6T5S7_9FUNG</name>
<dbReference type="AlphaFoldDB" id="A0A9P6T5S7"/>
<feature type="region of interest" description="Disordered" evidence="1">
    <location>
        <begin position="884"/>
        <end position="906"/>
    </location>
</feature>
<feature type="region of interest" description="Disordered" evidence="1">
    <location>
        <begin position="938"/>
        <end position="1024"/>
    </location>
</feature>
<feature type="compositionally biased region" description="Basic and acidic residues" evidence="1">
    <location>
        <begin position="646"/>
        <end position="656"/>
    </location>
</feature>
<feature type="compositionally biased region" description="Basic and acidic residues" evidence="1">
    <location>
        <begin position="790"/>
        <end position="806"/>
    </location>
</feature>
<feature type="compositionally biased region" description="Polar residues" evidence="1">
    <location>
        <begin position="889"/>
        <end position="906"/>
    </location>
</feature>
<comment type="caution">
    <text evidence="2">The sequence shown here is derived from an EMBL/GenBank/DDBJ whole genome shotgun (WGS) entry which is preliminary data.</text>
</comment>
<feature type="compositionally biased region" description="Polar residues" evidence="1">
    <location>
        <begin position="29"/>
        <end position="49"/>
    </location>
</feature>
<feature type="region of interest" description="Disordered" evidence="1">
    <location>
        <begin position="1236"/>
        <end position="1261"/>
    </location>
</feature>
<gene>
    <name evidence="2" type="ORF">BGZ80_008895</name>
</gene>
<feature type="compositionally biased region" description="Polar residues" evidence="1">
    <location>
        <begin position="751"/>
        <end position="763"/>
    </location>
</feature>
<feature type="compositionally biased region" description="Polar residues" evidence="1">
    <location>
        <begin position="457"/>
        <end position="468"/>
    </location>
</feature>
<dbReference type="OrthoDB" id="2449163at2759"/>
<evidence type="ECO:0000313" key="2">
    <source>
        <dbReference type="EMBL" id="KAG0024737.1"/>
    </source>
</evidence>
<feature type="compositionally biased region" description="Polar residues" evidence="1">
    <location>
        <begin position="1146"/>
        <end position="1155"/>
    </location>
</feature>
<feature type="compositionally biased region" description="Polar residues" evidence="1">
    <location>
        <begin position="954"/>
        <end position="967"/>
    </location>
</feature>
<feature type="region of interest" description="Disordered" evidence="1">
    <location>
        <begin position="297"/>
        <end position="606"/>
    </location>
</feature>
<proteinExistence type="predicted"/>
<keyword evidence="3" id="KW-1185">Reference proteome</keyword>
<feature type="compositionally biased region" description="Low complexity" evidence="1">
    <location>
        <begin position="780"/>
        <end position="789"/>
    </location>
</feature>
<feature type="compositionally biased region" description="Low complexity" evidence="1">
    <location>
        <begin position="390"/>
        <end position="403"/>
    </location>
</feature>
<feature type="compositionally biased region" description="Polar residues" evidence="1">
    <location>
        <begin position="675"/>
        <end position="689"/>
    </location>
</feature>
<organism evidence="2 3">
    <name type="scientific">Entomortierella chlamydospora</name>
    <dbReference type="NCBI Taxonomy" id="101097"/>
    <lineage>
        <taxon>Eukaryota</taxon>
        <taxon>Fungi</taxon>
        <taxon>Fungi incertae sedis</taxon>
        <taxon>Mucoromycota</taxon>
        <taxon>Mortierellomycotina</taxon>
        <taxon>Mortierellomycetes</taxon>
        <taxon>Mortierellales</taxon>
        <taxon>Mortierellaceae</taxon>
        <taxon>Entomortierella</taxon>
    </lineage>
</organism>
<feature type="compositionally biased region" description="Low complexity" evidence="1">
    <location>
        <begin position="726"/>
        <end position="741"/>
    </location>
</feature>
<evidence type="ECO:0000313" key="3">
    <source>
        <dbReference type="Proteomes" id="UP000703661"/>
    </source>
</evidence>
<feature type="compositionally biased region" description="Polar residues" evidence="1">
    <location>
        <begin position="70"/>
        <end position="96"/>
    </location>
</feature>
<evidence type="ECO:0000256" key="1">
    <source>
        <dbReference type="SAM" id="MobiDB-lite"/>
    </source>
</evidence>
<dbReference type="EMBL" id="JAAAID010000005">
    <property type="protein sequence ID" value="KAG0024737.1"/>
    <property type="molecule type" value="Genomic_DNA"/>
</dbReference>